<evidence type="ECO:0000256" key="1">
    <source>
        <dbReference type="SAM" id="MobiDB-lite"/>
    </source>
</evidence>
<dbReference type="AlphaFoldDB" id="A0A3M7P971"/>
<name>A0A3M7P971_BRAPC</name>
<evidence type="ECO:0000313" key="3">
    <source>
        <dbReference type="Proteomes" id="UP000276133"/>
    </source>
</evidence>
<organism evidence="2 3">
    <name type="scientific">Brachionus plicatilis</name>
    <name type="common">Marine rotifer</name>
    <name type="synonym">Brachionus muelleri</name>
    <dbReference type="NCBI Taxonomy" id="10195"/>
    <lineage>
        <taxon>Eukaryota</taxon>
        <taxon>Metazoa</taxon>
        <taxon>Spiralia</taxon>
        <taxon>Gnathifera</taxon>
        <taxon>Rotifera</taxon>
        <taxon>Eurotatoria</taxon>
        <taxon>Monogononta</taxon>
        <taxon>Pseudotrocha</taxon>
        <taxon>Ploima</taxon>
        <taxon>Brachionidae</taxon>
        <taxon>Brachionus</taxon>
    </lineage>
</organism>
<proteinExistence type="predicted"/>
<accession>A0A3M7P971</accession>
<gene>
    <name evidence="2" type="ORF">BpHYR1_014103</name>
</gene>
<comment type="caution">
    <text evidence="2">The sequence shown here is derived from an EMBL/GenBank/DDBJ whole genome shotgun (WGS) entry which is preliminary data.</text>
</comment>
<evidence type="ECO:0000313" key="2">
    <source>
        <dbReference type="EMBL" id="RMZ95635.1"/>
    </source>
</evidence>
<feature type="compositionally biased region" description="Basic residues" evidence="1">
    <location>
        <begin position="54"/>
        <end position="64"/>
    </location>
</feature>
<sequence length="90" mass="10671">MLLKTKMRTEDLQPKKSSRISIFNGIQTKLEAQFKVLLCQWCISIRNIHRKERLLNSKKKKRKSQMSEKVSAYSETKNKSSLNRLKFDLL</sequence>
<protein>
    <submittedName>
        <fullName evidence="2">Uncharacterized protein</fullName>
    </submittedName>
</protein>
<keyword evidence="3" id="KW-1185">Reference proteome</keyword>
<feature type="region of interest" description="Disordered" evidence="1">
    <location>
        <begin position="54"/>
        <end position="78"/>
    </location>
</feature>
<dbReference type="Proteomes" id="UP000276133">
    <property type="component" value="Unassembled WGS sequence"/>
</dbReference>
<reference evidence="2 3" key="1">
    <citation type="journal article" date="2018" name="Sci. Rep.">
        <title>Genomic signatures of local adaptation to the degree of environmental predictability in rotifers.</title>
        <authorList>
            <person name="Franch-Gras L."/>
            <person name="Hahn C."/>
            <person name="Garcia-Roger E.M."/>
            <person name="Carmona M.J."/>
            <person name="Serra M."/>
            <person name="Gomez A."/>
        </authorList>
    </citation>
    <scope>NUCLEOTIDE SEQUENCE [LARGE SCALE GENOMIC DNA]</scope>
    <source>
        <strain evidence="2">HYR1</strain>
    </source>
</reference>
<dbReference type="EMBL" id="REGN01012357">
    <property type="protein sequence ID" value="RMZ95635.1"/>
    <property type="molecule type" value="Genomic_DNA"/>
</dbReference>